<feature type="compositionally biased region" description="Pro residues" evidence="2">
    <location>
        <begin position="72"/>
        <end position="83"/>
    </location>
</feature>
<dbReference type="CDD" id="cd00067">
    <property type="entry name" value="GAL4"/>
    <property type="match status" value="1"/>
</dbReference>
<dbReference type="InterPro" id="IPR001138">
    <property type="entry name" value="Zn2Cys6_DnaBD"/>
</dbReference>
<gene>
    <name evidence="3" type="ORF">C7999DRAFT_10053</name>
</gene>
<dbReference type="InterPro" id="IPR053157">
    <property type="entry name" value="Sterol_Uptake_Regulator"/>
</dbReference>
<proteinExistence type="predicted"/>
<protein>
    <submittedName>
        <fullName evidence="3">Uncharacterized protein</fullName>
    </submittedName>
</protein>
<organism evidence="3 4">
    <name type="scientific">Corynascus novoguineensis</name>
    <dbReference type="NCBI Taxonomy" id="1126955"/>
    <lineage>
        <taxon>Eukaryota</taxon>
        <taxon>Fungi</taxon>
        <taxon>Dikarya</taxon>
        <taxon>Ascomycota</taxon>
        <taxon>Pezizomycotina</taxon>
        <taxon>Sordariomycetes</taxon>
        <taxon>Sordariomycetidae</taxon>
        <taxon>Sordariales</taxon>
        <taxon>Chaetomiaceae</taxon>
        <taxon>Corynascus</taxon>
    </lineage>
</organism>
<accession>A0AAN7D5S4</accession>
<evidence type="ECO:0000256" key="1">
    <source>
        <dbReference type="ARBA" id="ARBA00023242"/>
    </source>
</evidence>
<dbReference type="GO" id="GO:0008270">
    <property type="term" value="F:zinc ion binding"/>
    <property type="evidence" value="ECO:0007669"/>
    <property type="project" value="InterPro"/>
</dbReference>
<dbReference type="PANTHER" id="PTHR47784">
    <property type="entry name" value="STEROL UPTAKE CONTROL PROTEIN 2"/>
    <property type="match status" value="1"/>
</dbReference>
<reference evidence="3" key="1">
    <citation type="journal article" date="2023" name="Mol. Phylogenet. Evol.">
        <title>Genome-scale phylogeny and comparative genomics of the fungal order Sordariales.</title>
        <authorList>
            <person name="Hensen N."/>
            <person name="Bonometti L."/>
            <person name="Westerberg I."/>
            <person name="Brannstrom I.O."/>
            <person name="Guillou S."/>
            <person name="Cros-Aarteil S."/>
            <person name="Calhoun S."/>
            <person name="Haridas S."/>
            <person name="Kuo A."/>
            <person name="Mondo S."/>
            <person name="Pangilinan J."/>
            <person name="Riley R."/>
            <person name="LaButti K."/>
            <person name="Andreopoulos B."/>
            <person name="Lipzen A."/>
            <person name="Chen C."/>
            <person name="Yan M."/>
            <person name="Daum C."/>
            <person name="Ng V."/>
            <person name="Clum A."/>
            <person name="Steindorff A."/>
            <person name="Ohm R.A."/>
            <person name="Martin F."/>
            <person name="Silar P."/>
            <person name="Natvig D.O."/>
            <person name="Lalanne C."/>
            <person name="Gautier V."/>
            <person name="Ament-Velasquez S.L."/>
            <person name="Kruys A."/>
            <person name="Hutchinson M.I."/>
            <person name="Powell A.J."/>
            <person name="Barry K."/>
            <person name="Miller A.N."/>
            <person name="Grigoriev I.V."/>
            <person name="Debuchy R."/>
            <person name="Gladieux P."/>
            <person name="Hiltunen Thoren M."/>
            <person name="Johannesson H."/>
        </authorList>
    </citation>
    <scope>NUCLEOTIDE SEQUENCE</scope>
    <source>
        <strain evidence="3">CBS 359.72</strain>
    </source>
</reference>
<comment type="caution">
    <text evidence="3">The sequence shown here is derived from an EMBL/GenBank/DDBJ whole genome shotgun (WGS) entry which is preliminary data.</text>
</comment>
<dbReference type="EMBL" id="MU857601">
    <property type="protein sequence ID" value="KAK4252327.1"/>
    <property type="molecule type" value="Genomic_DNA"/>
</dbReference>
<keyword evidence="1" id="KW-0539">Nucleus</keyword>
<feature type="region of interest" description="Disordered" evidence="2">
    <location>
        <begin position="61"/>
        <end position="89"/>
    </location>
</feature>
<dbReference type="Proteomes" id="UP001303647">
    <property type="component" value="Unassembled WGS sequence"/>
</dbReference>
<dbReference type="PANTHER" id="PTHR47784:SF5">
    <property type="entry name" value="STEROL UPTAKE CONTROL PROTEIN 2"/>
    <property type="match status" value="1"/>
</dbReference>
<evidence type="ECO:0000313" key="4">
    <source>
        <dbReference type="Proteomes" id="UP001303647"/>
    </source>
</evidence>
<name>A0AAN7D5S4_9PEZI</name>
<evidence type="ECO:0000256" key="2">
    <source>
        <dbReference type="SAM" id="MobiDB-lite"/>
    </source>
</evidence>
<reference evidence="3" key="2">
    <citation type="submission" date="2023-05" db="EMBL/GenBank/DDBJ databases">
        <authorList>
            <consortium name="Lawrence Berkeley National Laboratory"/>
            <person name="Steindorff A."/>
            <person name="Hensen N."/>
            <person name="Bonometti L."/>
            <person name="Westerberg I."/>
            <person name="Brannstrom I.O."/>
            <person name="Guillou S."/>
            <person name="Cros-Aarteil S."/>
            <person name="Calhoun S."/>
            <person name="Haridas S."/>
            <person name="Kuo A."/>
            <person name="Mondo S."/>
            <person name="Pangilinan J."/>
            <person name="Riley R."/>
            <person name="Labutti K."/>
            <person name="Andreopoulos B."/>
            <person name="Lipzen A."/>
            <person name="Chen C."/>
            <person name="Yanf M."/>
            <person name="Daum C."/>
            <person name="Ng V."/>
            <person name="Clum A."/>
            <person name="Ohm R."/>
            <person name="Martin F."/>
            <person name="Silar P."/>
            <person name="Natvig D."/>
            <person name="Lalanne C."/>
            <person name="Gautier V."/>
            <person name="Ament-Velasquez S.L."/>
            <person name="Kruys A."/>
            <person name="Hutchinson M.I."/>
            <person name="Powell A.J."/>
            <person name="Barry K."/>
            <person name="Miller A.N."/>
            <person name="Grigoriev I.V."/>
            <person name="Debuchy R."/>
            <person name="Gladieux P."/>
            <person name="Thoren M.H."/>
            <person name="Johannesson H."/>
        </authorList>
    </citation>
    <scope>NUCLEOTIDE SEQUENCE</scope>
    <source>
        <strain evidence="3">CBS 359.72</strain>
    </source>
</reference>
<keyword evidence="4" id="KW-1185">Reference proteome</keyword>
<evidence type="ECO:0000313" key="3">
    <source>
        <dbReference type="EMBL" id="KAK4252327.1"/>
    </source>
</evidence>
<feature type="region of interest" description="Disordered" evidence="2">
    <location>
        <begin position="25"/>
        <end position="45"/>
    </location>
</feature>
<dbReference type="GO" id="GO:0001228">
    <property type="term" value="F:DNA-binding transcription activator activity, RNA polymerase II-specific"/>
    <property type="evidence" value="ECO:0007669"/>
    <property type="project" value="TreeGrafter"/>
</dbReference>
<sequence>MSSLQITTFANTFLVTNGGLSGPVLESVGPHETRKKRPHRCDEGDPCRNCVKRKETCVRLGQTSPSQRRLETPPPTSPPPEVTWPPLSEEESSPINLLHMELLHHFERYTIPTLPFQDVWPKMLQLVFQSQQHIYLLNAMLSLAAAHLNYLCPGRAQYQRAKYVLQNKALNDYRQTLSRPITADNCDALLGTANLIQFLMWCDLGFMDAQQQHQQQHHHRRLNESTAASLDLSSDRLYFLSTGVRQIFFMAWPLFQTERSAFSLSPRRHRPGSSGLLQPCVALEESVDARGGLGWRRHARGFTALYDNPRYRGDGRCRAAAEGGVYPSPPPSSSSYCSFSFSSPSSPGTNVGTNASATDINGIGACQSSTAYLDGLFSDLSPTGAPPYKVMTLWQSYKEGEAHVRNAGTHDEGLTRAAYGRLAARLAIAMAFAMDYDRGGGGSTAFPQSSGMRSGAGRAYSCGQPQVRKSDMVRYVTTFPMMCFGPLLNLISTGDSRMLVLLFHIYHVTGMLLPEETYWWCRKRVLVMKEAIGRELHRRGFEVCLRRKNEVT</sequence>
<dbReference type="AlphaFoldDB" id="A0AAN7D5S4"/>